<dbReference type="STRING" id="1427518.XSR1_100128"/>
<organism evidence="1 2">
    <name type="scientific">Xenorhabdus szentirmaii DSM 16338</name>
    <dbReference type="NCBI Taxonomy" id="1427518"/>
    <lineage>
        <taxon>Bacteria</taxon>
        <taxon>Pseudomonadati</taxon>
        <taxon>Pseudomonadota</taxon>
        <taxon>Gammaproteobacteria</taxon>
        <taxon>Enterobacterales</taxon>
        <taxon>Morganellaceae</taxon>
        <taxon>Xenorhabdus</taxon>
    </lineage>
</organism>
<proteinExistence type="predicted"/>
<gene>
    <name evidence="1" type="ORF">XSR1_100128</name>
</gene>
<dbReference type="EMBL" id="CBXF010000002">
    <property type="protein sequence ID" value="CDL81086.1"/>
    <property type="molecule type" value="Genomic_DNA"/>
</dbReference>
<reference evidence="1" key="1">
    <citation type="submission" date="2013-11" db="EMBL/GenBank/DDBJ databases">
        <title>Draft genome sequence and annotation of the entomopathogenic bacteria, Xenorhabdus cabanillasi strain JM26 and Xenorhabdus szentirmai strain DSM 16338.</title>
        <authorList>
            <person name="Gualtieri M."/>
            <person name="Ogier J.C."/>
            <person name="Pages S."/>
            <person name="Givaudan A."/>
            <person name="Gaudriault S."/>
        </authorList>
    </citation>
    <scope>NUCLEOTIDE SEQUENCE [LARGE SCALE GENOMIC DNA]</scope>
    <source>
        <strain evidence="1">DSM 16338</strain>
    </source>
</reference>
<evidence type="ECO:0000313" key="2">
    <source>
        <dbReference type="Proteomes" id="UP000019202"/>
    </source>
</evidence>
<comment type="caution">
    <text evidence="1">The sequence shown here is derived from an EMBL/GenBank/DDBJ whole genome shotgun (WGS) entry which is preliminary data.</text>
</comment>
<dbReference type="RefSeq" id="WP_051462278.1">
    <property type="nucleotide sequence ID" value="NZ_CAWLWS010000002.1"/>
</dbReference>
<dbReference type="Proteomes" id="UP000019202">
    <property type="component" value="Unassembled WGS sequence"/>
</dbReference>
<name>W1ITY8_9GAMM</name>
<protein>
    <submittedName>
        <fullName evidence="1">Uncharacterized protein</fullName>
    </submittedName>
</protein>
<keyword evidence="2" id="KW-1185">Reference proteome</keyword>
<dbReference type="AlphaFoldDB" id="W1ITY8"/>
<sequence>MYELKVKESVTNLPEGVDKSLCPTNAFRIHCDTTGNLQSYTLCQHIVKAKKEKRLGRAGMFKECTYALDNVACPALLMMLTEYKASRIMFYDHYDPSIENYPDRPMAPQINYINLPPSLRVSGNDKYG</sequence>
<evidence type="ECO:0000313" key="1">
    <source>
        <dbReference type="EMBL" id="CDL81086.1"/>
    </source>
</evidence>
<accession>W1ITY8</accession>